<reference evidence="5" key="2">
    <citation type="submission" date="2020-10" db="EMBL/GenBank/DDBJ databases">
        <authorList>
            <person name="Peck L.D."/>
            <person name="Nowell R.W."/>
            <person name="Flood J."/>
            <person name="Ryan M.J."/>
            <person name="Barraclough T.G."/>
        </authorList>
    </citation>
    <scope>NUCLEOTIDE SEQUENCE</scope>
    <source>
        <strain evidence="5">IMI 127659i</strain>
    </source>
</reference>
<name>A0A9P7HE45_9HYPO</name>
<dbReference type="AlphaFoldDB" id="A0A9P7HE45"/>
<reference evidence="5" key="1">
    <citation type="journal article" date="2020" name="bioRxiv">
        <title>Historical genomics reveals the evolutionary mechanisms behind multiple outbreaks of the host-specific coffee wilt pathogen Fusarium xylarioides.</title>
        <authorList>
            <person name="Peck D."/>
            <person name="Nowell R.W."/>
            <person name="Flood J."/>
            <person name="Ryan M.J."/>
            <person name="Barraclough T.G."/>
        </authorList>
    </citation>
    <scope>NUCLEOTIDE SEQUENCE</scope>
    <source>
        <strain evidence="5">IMI 127659i</strain>
    </source>
</reference>
<dbReference type="PANTHER" id="PTHR10039">
    <property type="entry name" value="AMELOGENIN"/>
    <property type="match status" value="1"/>
</dbReference>
<feature type="domain" description="Nephrocystin 3-like N-terminal" evidence="4">
    <location>
        <begin position="151"/>
        <end position="333"/>
    </location>
</feature>
<evidence type="ECO:0008006" key="7">
    <source>
        <dbReference type="Google" id="ProtNLM"/>
    </source>
</evidence>
<comment type="caution">
    <text evidence="5">The sequence shown here is derived from an EMBL/GenBank/DDBJ whole genome shotgun (WGS) entry which is preliminary data.</text>
</comment>
<protein>
    <recommendedName>
        <fullName evidence="7">NACHT domain-containing protein</fullName>
    </recommendedName>
</protein>
<evidence type="ECO:0000313" key="5">
    <source>
        <dbReference type="EMBL" id="KAG5758052.1"/>
    </source>
</evidence>
<evidence type="ECO:0000313" key="6">
    <source>
        <dbReference type="Proteomes" id="UP000750502"/>
    </source>
</evidence>
<evidence type="ECO:0000256" key="1">
    <source>
        <dbReference type="ARBA" id="ARBA00022737"/>
    </source>
</evidence>
<feature type="repeat" description="ANK" evidence="2">
    <location>
        <begin position="816"/>
        <end position="848"/>
    </location>
</feature>
<accession>A0A9P7HE45</accession>
<dbReference type="PANTHER" id="PTHR10039:SF16">
    <property type="entry name" value="GPI INOSITOL-DEACYLASE"/>
    <property type="match status" value="1"/>
</dbReference>
<dbReference type="Proteomes" id="UP000750502">
    <property type="component" value="Unassembled WGS sequence"/>
</dbReference>
<dbReference type="SUPFAM" id="SSF52540">
    <property type="entry name" value="P-loop containing nucleoside triphosphate hydrolases"/>
    <property type="match status" value="1"/>
</dbReference>
<dbReference type="OrthoDB" id="7464126at2759"/>
<sequence length="1163" mass="132774">MNDPSSLWAKARMNSPFEVQLWLKSVERLEPSDISAAQDIESLISQTKEKQREFERKRHSYTINLGNHSLDLRKCFDKIVHWLNMFKEIGDVASSFDPVHAALPWAAFRFVLQAVVAGKDYKDNLLELLSWIPHFVFSGRVLERVSKRTEGTCEWLLTREEFLKWKAGSADVTILYGKRAYDINSSYSWLIALAGSGKTFLISKIIDYCVNNSEANEAVAYFYCRRDEPRRREALDILRSVVRQLATPIHQSESAMIHQALEGLPEKLEASGTTFDVPTCRRLIKELSSTYSKSTIIIDAFDECNRDTRDDLIKTLASLAVGAERIRVFISSRPEEDIKRHFGFKPVIEIRATDSEGDISTFVELELSNNPENQCWFLLAPDFRKKVLQSFQDKSEGMFQWAALQIRQLNQLVSWSEESITAQLSASPKDLHGAYRIIWDQIQQKPQYEEQQARRAIQCVLCAFYPLGTHELSDMMQLDSASDPPGRLQKLTEDEITLICHNLIIYDKESKVWRFCHLSAREYIEANHYEMDESHLHMATISLRYLQSGLFQFASREVSSRSRLEVAEWGVDESFPSRPAAKSNSETAPGYNKYIVLEALRHSSIVDRVGRDNAVFSSLLRQFIEPFGQKEYSFIDRKDLIERWKRSTPFQRWMAVFYHPSLHPPASKYWARRFNLRSETSSIQIAAKFGLFITLVDWWEEIADRLNAIQSRRRSSLLSTAIKNGHEKVWRFMLTNGLEVNSGSPIPLSRSISTGNIGAFQALIAANADVDHVDYEAKDDVDMPLKAALLYSVRHHKKGFLHKLLENGAKANLPAIESSPLEYAARWSREEDVRLLISSGANIENPHRLLDIATKNVEADLVALFVDNGAEVRTRDEGIHLLMKAIEARNTRYVRSIFRRCVVLDLSLPEDRLLTLFYMKLEHFGKGGICALFRGSEMDLNRNDGKQSLLSLAIILCIAWPSFYMPHVEKIIDAGANVNQLLPGSILPTPLITAAAGDDEELIHLICDAGGDPDLEVDIGFGSALVAAVFYGRRGSCRSLLDRGNLDVSQEKKGFFRNVLFALIAGHQFYLKLGVRGFWSPESYCLDPGMVNLDSKFYPWNQDRGLKYYRPANCFLEAADRITSKFFGPEKFKPVRRFERSHFHSEHLQFKPDESALAHTLIQ</sequence>
<dbReference type="SMART" id="SM00248">
    <property type="entry name" value="ANK"/>
    <property type="match status" value="7"/>
</dbReference>
<feature type="domain" description="GPI inositol-deacylase winged helix" evidence="3">
    <location>
        <begin position="451"/>
        <end position="528"/>
    </location>
</feature>
<dbReference type="InterPro" id="IPR056884">
    <property type="entry name" value="NPHP3-like_N"/>
</dbReference>
<evidence type="ECO:0000256" key="2">
    <source>
        <dbReference type="PROSITE-ProRule" id="PRU00023"/>
    </source>
</evidence>
<keyword evidence="2" id="KW-0040">ANK repeat</keyword>
<dbReference type="InterPro" id="IPR027417">
    <property type="entry name" value="P-loop_NTPase"/>
</dbReference>
<dbReference type="SUPFAM" id="SSF48403">
    <property type="entry name" value="Ankyrin repeat"/>
    <property type="match status" value="2"/>
</dbReference>
<keyword evidence="6" id="KW-1185">Reference proteome</keyword>
<dbReference type="InterPro" id="IPR002110">
    <property type="entry name" value="Ankyrin_rpt"/>
</dbReference>
<dbReference type="Gene3D" id="1.25.40.20">
    <property type="entry name" value="Ankyrin repeat-containing domain"/>
    <property type="match status" value="2"/>
</dbReference>
<dbReference type="EMBL" id="JADFTT010000912">
    <property type="protein sequence ID" value="KAG5758052.1"/>
    <property type="molecule type" value="Genomic_DNA"/>
</dbReference>
<gene>
    <name evidence="5" type="ORF">H9Q72_013812</name>
</gene>
<keyword evidence="1" id="KW-0677">Repeat</keyword>
<dbReference type="PROSITE" id="PS50088">
    <property type="entry name" value="ANK_REPEAT"/>
    <property type="match status" value="1"/>
</dbReference>
<organism evidence="5 6">
    <name type="scientific">Fusarium xylarioides</name>
    <dbReference type="NCBI Taxonomy" id="221167"/>
    <lineage>
        <taxon>Eukaryota</taxon>
        <taxon>Fungi</taxon>
        <taxon>Dikarya</taxon>
        <taxon>Ascomycota</taxon>
        <taxon>Pezizomycotina</taxon>
        <taxon>Sordariomycetes</taxon>
        <taxon>Hypocreomycetidae</taxon>
        <taxon>Hypocreales</taxon>
        <taxon>Nectriaceae</taxon>
        <taxon>Fusarium</taxon>
        <taxon>Fusarium fujikuroi species complex</taxon>
    </lineage>
</organism>
<dbReference type="Pfam" id="PF22939">
    <property type="entry name" value="WHD_GPIID"/>
    <property type="match status" value="1"/>
</dbReference>
<dbReference type="Gene3D" id="3.40.50.300">
    <property type="entry name" value="P-loop containing nucleotide triphosphate hydrolases"/>
    <property type="match status" value="1"/>
</dbReference>
<evidence type="ECO:0000259" key="3">
    <source>
        <dbReference type="Pfam" id="PF22939"/>
    </source>
</evidence>
<evidence type="ECO:0000259" key="4">
    <source>
        <dbReference type="Pfam" id="PF24883"/>
    </source>
</evidence>
<dbReference type="InterPro" id="IPR054471">
    <property type="entry name" value="GPIID_WHD"/>
</dbReference>
<proteinExistence type="predicted"/>
<dbReference type="InterPro" id="IPR036770">
    <property type="entry name" value="Ankyrin_rpt-contain_sf"/>
</dbReference>
<dbReference type="Pfam" id="PF24883">
    <property type="entry name" value="NPHP3_N"/>
    <property type="match status" value="1"/>
</dbReference>